<accession>A0A0S4LZR1</accession>
<dbReference type="RefSeq" id="WP_092342676.1">
    <property type="nucleotide sequence ID" value="NZ_FLSL01000115.1"/>
</dbReference>
<dbReference type="STRING" id="1561003.Ark11_0208"/>
<dbReference type="EMBL" id="LN906597">
    <property type="protein sequence ID" value="CUT17065.1"/>
    <property type="molecule type" value="Genomic_DNA"/>
</dbReference>
<dbReference type="AlphaFoldDB" id="A0A0S4LZR1"/>
<evidence type="ECO:0000313" key="2">
    <source>
        <dbReference type="Proteomes" id="UP000198651"/>
    </source>
</evidence>
<proteinExistence type="predicted"/>
<protein>
    <submittedName>
        <fullName evidence="1">Putative exported protein</fullName>
    </submittedName>
</protein>
<evidence type="ECO:0000313" key="1">
    <source>
        <dbReference type="EMBL" id="CUT17065.1"/>
    </source>
</evidence>
<gene>
    <name evidence="1" type="ORF">Ark11_0208</name>
</gene>
<name>A0A0S4LZR1_9BURK</name>
<dbReference type="OrthoDB" id="9861810at2"/>
<organism evidence="1 2">
    <name type="scientific">Candidatus Ichthyocystis hellenicum</name>
    <dbReference type="NCBI Taxonomy" id="1561003"/>
    <lineage>
        <taxon>Bacteria</taxon>
        <taxon>Pseudomonadati</taxon>
        <taxon>Pseudomonadota</taxon>
        <taxon>Betaproteobacteria</taxon>
        <taxon>Burkholderiales</taxon>
        <taxon>Candidatus Ichthyocystis</taxon>
    </lineage>
</organism>
<dbReference type="Proteomes" id="UP000198651">
    <property type="component" value="Chromosome I"/>
</dbReference>
<keyword evidence="2" id="KW-1185">Reference proteome</keyword>
<reference evidence="2" key="1">
    <citation type="submission" date="2015-11" db="EMBL/GenBank/DDBJ databases">
        <authorList>
            <person name="Seth-Smith H.M.B."/>
        </authorList>
    </citation>
    <scope>NUCLEOTIDE SEQUENCE [LARGE SCALE GENOMIC DNA]</scope>
    <source>
        <strain evidence="2">2013Ark11</strain>
    </source>
</reference>
<sequence length="211" mass="23909">MTTRFKAVLLQGASEAVTDDSSEPTFTAPAVNPSEKVCSSFRAALRYKSSDDDDSLPTMADTSSDFVDHPDVGTLHDSPLIKMPIPHRAIYGLTSDQSVEWSRIVDLIRVHARHSGSNRRRFEITLSQGVFKGTLIKIFYDGKWFVVDIQTTPIIEQIIDSQIDNLINRLFSCSVDWVRVFLRRYDQDCLHGQLWTGTKGVIRCCRSRVRN</sequence>